<evidence type="ECO:0000313" key="1">
    <source>
        <dbReference type="EMBL" id="OXA38556.1"/>
    </source>
</evidence>
<keyword evidence="2" id="KW-1185">Reference proteome</keyword>
<dbReference type="Gene3D" id="1.10.600.10">
    <property type="entry name" value="Farnesyl Diphosphate Synthase"/>
    <property type="match status" value="1"/>
</dbReference>
<dbReference type="EMBL" id="LNIX01000045">
    <property type="protein sequence ID" value="OXA38556.1"/>
    <property type="molecule type" value="Genomic_DNA"/>
</dbReference>
<dbReference type="InterPro" id="IPR008949">
    <property type="entry name" value="Isoprenoid_synthase_dom_sf"/>
</dbReference>
<sequence length="340" mass="38631">MPSLVIPKYQPSSINGHVEFELPNISHPSFGKATISGRFPRIQPRFSRPEVDPKIISGLISKYTKLVAECGIGTASFERAGDITTSVAAAVQFTLYWNPTLALDSKGITFYIWFLLFAWVQYVHETYVKIILMQEVEDPLPEIEGLPGFQGICKVLQRMVVAGVDFVGDADDYVEYIEPFASTFQVCFQSDDWFTCCRLDKRFSLRTYNSWRQWNAGPDVCLEGQLFVRGIRIPQKVRRHPIFKRIMTIVMSNVAWGAYQFKVNDMFGAGKDLSTAGNHPDNELVFRVLEKGEAIQDVVDDMCLLIGEELHDLIYLKQALLDIFGESENLLGFLRKWSTS</sequence>
<dbReference type="AlphaFoldDB" id="A0A226D2R6"/>
<proteinExistence type="predicted"/>
<accession>A0A226D2R6</accession>
<dbReference type="Proteomes" id="UP000198287">
    <property type="component" value="Unassembled WGS sequence"/>
</dbReference>
<name>A0A226D2R6_FOLCA</name>
<reference evidence="1 2" key="1">
    <citation type="submission" date="2015-12" db="EMBL/GenBank/DDBJ databases">
        <title>The genome of Folsomia candida.</title>
        <authorList>
            <person name="Faddeeva A."/>
            <person name="Derks M.F."/>
            <person name="Anvar Y."/>
            <person name="Smit S."/>
            <person name="Van Straalen N."/>
            <person name="Roelofs D."/>
        </authorList>
    </citation>
    <scope>NUCLEOTIDE SEQUENCE [LARGE SCALE GENOMIC DNA]</scope>
    <source>
        <strain evidence="1 2">VU population</strain>
        <tissue evidence="1">Whole body</tissue>
    </source>
</reference>
<gene>
    <name evidence="1" type="ORF">Fcan01_26758</name>
</gene>
<comment type="caution">
    <text evidence="1">The sequence shown here is derived from an EMBL/GenBank/DDBJ whole genome shotgun (WGS) entry which is preliminary data.</text>
</comment>
<protein>
    <submittedName>
        <fullName evidence="1">(3S,6E)-nerolidol synthase</fullName>
    </submittedName>
</protein>
<evidence type="ECO:0000313" key="2">
    <source>
        <dbReference type="Proteomes" id="UP000198287"/>
    </source>
</evidence>
<dbReference type="OrthoDB" id="6486656at2759"/>
<dbReference type="SUPFAM" id="SSF48576">
    <property type="entry name" value="Terpenoid synthases"/>
    <property type="match status" value="1"/>
</dbReference>
<organism evidence="1 2">
    <name type="scientific">Folsomia candida</name>
    <name type="common">Springtail</name>
    <dbReference type="NCBI Taxonomy" id="158441"/>
    <lineage>
        <taxon>Eukaryota</taxon>
        <taxon>Metazoa</taxon>
        <taxon>Ecdysozoa</taxon>
        <taxon>Arthropoda</taxon>
        <taxon>Hexapoda</taxon>
        <taxon>Collembola</taxon>
        <taxon>Entomobryomorpha</taxon>
        <taxon>Isotomoidea</taxon>
        <taxon>Isotomidae</taxon>
        <taxon>Proisotominae</taxon>
        <taxon>Folsomia</taxon>
    </lineage>
</organism>